<name>A0A653BEP6_CALMS</name>
<gene>
    <name evidence="2" type="ORF">CALMAC_LOCUS385</name>
</gene>
<sequence>MMKKLTVGVLIALLFVAALISEVLSEKICDRPSIFDKKGVIAQYLKCLRSLNTEQRSDGEKLLVESYQPVSHDMRYYVGPNADLQELYEVLATYDN</sequence>
<dbReference type="Proteomes" id="UP000410492">
    <property type="component" value="Unassembled WGS sequence"/>
</dbReference>
<dbReference type="OrthoDB" id="6710947at2759"/>
<organism evidence="2 3">
    <name type="scientific">Callosobruchus maculatus</name>
    <name type="common">Southern cowpea weevil</name>
    <name type="synonym">Pulse bruchid</name>
    <dbReference type="NCBI Taxonomy" id="64391"/>
    <lineage>
        <taxon>Eukaryota</taxon>
        <taxon>Metazoa</taxon>
        <taxon>Ecdysozoa</taxon>
        <taxon>Arthropoda</taxon>
        <taxon>Hexapoda</taxon>
        <taxon>Insecta</taxon>
        <taxon>Pterygota</taxon>
        <taxon>Neoptera</taxon>
        <taxon>Endopterygota</taxon>
        <taxon>Coleoptera</taxon>
        <taxon>Polyphaga</taxon>
        <taxon>Cucujiformia</taxon>
        <taxon>Chrysomeloidea</taxon>
        <taxon>Chrysomelidae</taxon>
        <taxon>Bruchinae</taxon>
        <taxon>Bruchini</taxon>
        <taxon>Callosobruchus</taxon>
    </lineage>
</organism>
<evidence type="ECO:0000313" key="2">
    <source>
        <dbReference type="EMBL" id="VEN34062.1"/>
    </source>
</evidence>
<keyword evidence="3" id="KW-1185">Reference proteome</keyword>
<feature type="chain" id="PRO_5024800889" evidence="1">
    <location>
        <begin position="26"/>
        <end position="96"/>
    </location>
</feature>
<reference evidence="2 3" key="1">
    <citation type="submission" date="2019-01" db="EMBL/GenBank/DDBJ databases">
        <authorList>
            <person name="Sayadi A."/>
        </authorList>
    </citation>
    <scope>NUCLEOTIDE SEQUENCE [LARGE SCALE GENOMIC DNA]</scope>
</reference>
<dbReference type="EMBL" id="CAACVG010000430">
    <property type="protein sequence ID" value="VEN34062.1"/>
    <property type="molecule type" value="Genomic_DNA"/>
</dbReference>
<evidence type="ECO:0000313" key="3">
    <source>
        <dbReference type="Proteomes" id="UP000410492"/>
    </source>
</evidence>
<evidence type="ECO:0000256" key="1">
    <source>
        <dbReference type="SAM" id="SignalP"/>
    </source>
</evidence>
<dbReference type="AlphaFoldDB" id="A0A653BEP6"/>
<proteinExistence type="predicted"/>
<keyword evidence="1" id="KW-0732">Signal</keyword>
<feature type="signal peptide" evidence="1">
    <location>
        <begin position="1"/>
        <end position="25"/>
    </location>
</feature>
<protein>
    <submittedName>
        <fullName evidence="2">Uncharacterized protein</fullName>
    </submittedName>
</protein>
<accession>A0A653BEP6</accession>